<sequence length="273" mass="30593">MVAKKPVYNGHEVPEERYVYVVFQVGPGWVPTHPPTMYLAKDLASALNVLDVFESITPSDEGWTFSHRDLDHEPVNSPAEIMTWMEVHSNASGGRYDLWVERVRLHVTLPLPSDLFNDFRNMLVICNYIGTSINEKGVVQGGYLSALGVWSNHDSAQEWTIMLESSLGQDDDAIWCVAVPLWKVPSEEFLQRFKRQQAAERRGPDYGGRCYPLCAENMNAGDVGTPAFRSLACIPTFLNVKRALSTAIPNSFSPLLTVNDSALLLMCSQHKDF</sequence>
<gene>
    <name evidence="1" type="ORF">B0J11DRAFT_583271</name>
</gene>
<reference evidence="1" key="1">
    <citation type="journal article" date="2021" name="Nat. Commun.">
        <title>Genetic determinants of endophytism in the Arabidopsis root mycobiome.</title>
        <authorList>
            <person name="Mesny F."/>
            <person name="Miyauchi S."/>
            <person name="Thiergart T."/>
            <person name="Pickel B."/>
            <person name="Atanasova L."/>
            <person name="Karlsson M."/>
            <person name="Huettel B."/>
            <person name="Barry K.W."/>
            <person name="Haridas S."/>
            <person name="Chen C."/>
            <person name="Bauer D."/>
            <person name="Andreopoulos W."/>
            <person name="Pangilinan J."/>
            <person name="LaButti K."/>
            <person name="Riley R."/>
            <person name="Lipzen A."/>
            <person name="Clum A."/>
            <person name="Drula E."/>
            <person name="Henrissat B."/>
            <person name="Kohler A."/>
            <person name="Grigoriev I.V."/>
            <person name="Martin F.M."/>
            <person name="Hacquard S."/>
        </authorList>
    </citation>
    <scope>NUCLEOTIDE SEQUENCE</scope>
    <source>
        <strain evidence="1">MPI-CAGE-CH-0243</strain>
    </source>
</reference>
<dbReference type="EMBL" id="JAGMWT010000013">
    <property type="protein sequence ID" value="KAH7117890.1"/>
    <property type="molecule type" value="Genomic_DNA"/>
</dbReference>
<accession>A0A9P9IFW4</accession>
<protein>
    <submittedName>
        <fullName evidence="1">Uncharacterized protein</fullName>
    </submittedName>
</protein>
<proteinExistence type="predicted"/>
<evidence type="ECO:0000313" key="2">
    <source>
        <dbReference type="Proteomes" id="UP000700596"/>
    </source>
</evidence>
<dbReference type="AlphaFoldDB" id="A0A9P9IFW4"/>
<comment type="caution">
    <text evidence="1">The sequence shown here is derived from an EMBL/GenBank/DDBJ whole genome shotgun (WGS) entry which is preliminary data.</text>
</comment>
<keyword evidence="2" id="KW-1185">Reference proteome</keyword>
<organism evidence="1 2">
    <name type="scientific">Dendryphion nanum</name>
    <dbReference type="NCBI Taxonomy" id="256645"/>
    <lineage>
        <taxon>Eukaryota</taxon>
        <taxon>Fungi</taxon>
        <taxon>Dikarya</taxon>
        <taxon>Ascomycota</taxon>
        <taxon>Pezizomycotina</taxon>
        <taxon>Dothideomycetes</taxon>
        <taxon>Pleosporomycetidae</taxon>
        <taxon>Pleosporales</taxon>
        <taxon>Torulaceae</taxon>
        <taxon>Dendryphion</taxon>
    </lineage>
</organism>
<dbReference type="Proteomes" id="UP000700596">
    <property type="component" value="Unassembled WGS sequence"/>
</dbReference>
<evidence type="ECO:0000313" key="1">
    <source>
        <dbReference type="EMBL" id="KAH7117890.1"/>
    </source>
</evidence>
<name>A0A9P9IFW4_9PLEO</name>